<evidence type="ECO:0000256" key="4">
    <source>
        <dbReference type="ARBA" id="ARBA00022670"/>
    </source>
</evidence>
<feature type="transmembrane region" description="Helical" evidence="10">
    <location>
        <begin position="84"/>
        <end position="102"/>
    </location>
</feature>
<protein>
    <recommendedName>
        <fullName evidence="10">RHOMBOID-like protein</fullName>
        <ecNumber evidence="10">3.4.21.105</ecNumber>
    </recommendedName>
</protein>
<reference evidence="12" key="1">
    <citation type="submission" date="2019-07" db="EMBL/GenBank/DDBJ databases">
        <authorList>
            <person name="Dittberner H."/>
        </authorList>
    </citation>
    <scope>NUCLEOTIDE SEQUENCE [LARGE SCALE GENOMIC DNA]</scope>
</reference>
<comment type="subcellular location">
    <subcellularLocation>
        <location evidence="2 10">Membrane</location>
        <topology evidence="2 10">Multi-pass membrane protein</topology>
    </subcellularLocation>
</comment>
<comment type="function">
    <text evidence="10">Serine protease involved in intramembrane proteolysis.</text>
</comment>
<evidence type="ECO:0000256" key="9">
    <source>
        <dbReference type="ARBA" id="ARBA00023136"/>
    </source>
</evidence>
<dbReference type="GO" id="GO:0004252">
    <property type="term" value="F:serine-type endopeptidase activity"/>
    <property type="evidence" value="ECO:0007669"/>
    <property type="project" value="InterPro"/>
</dbReference>
<dbReference type="GO" id="GO:0016020">
    <property type="term" value="C:membrane"/>
    <property type="evidence" value="ECO:0007669"/>
    <property type="project" value="UniProtKB-SubCell"/>
</dbReference>
<dbReference type="EMBL" id="CABITT030000001">
    <property type="protein sequence ID" value="VVA91133.1"/>
    <property type="molecule type" value="Genomic_DNA"/>
</dbReference>
<evidence type="ECO:0000256" key="1">
    <source>
        <dbReference type="ARBA" id="ARBA00000156"/>
    </source>
</evidence>
<keyword evidence="7 10" id="KW-0720">Serine protease</keyword>
<dbReference type="PANTHER" id="PTHR22936:SF80">
    <property type="entry name" value="RHOMBOID-LIKE PROTEIN 6, MITOCHONDRIAL"/>
    <property type="match status" value="1"/>
</dbReference>
<feature type="transmembrane region" description="Helical" evidence="10">
    <location>
        <begin position="108"/>
        <end position="129"/>
    </location>
</feature>
<feature type="transmembrane region" description="Helical" evidence="10">
    <location>
        <begin position="51"/>
        <end position="72"/>
    </location>
</feature>
<keyword evidence="8 10" id="KW-1133">Transmembrane helix</keyword>
<evidence type="ECO:0000256" key="3">
    <source>
        <dbReference type="ARBA" id="ARBA00009045"/>
    </source>
</evidence>
<proteinExistence type="inferred from homology"/>
<evidence type="ECO:0000256" key="6">
    <source>
        <dbReference type="ARBA" id="ARBA00022801"/>
    </source>
</evidence>
<comment type="caution">
    <text evidence="10">Lacks conserved residue(s) required for the propagation of feature annotation.</text>
</comment>
<evidence type="ECO:0000256" key="10">
    <source>
        <dbReference type="RuleBase" id="RU362115"/>
    </source>
</evidence>
<organism evidence="12 13">
    <name type="scientific">Arabis nemorensis</name>
    <dbReference type="NCBI Taxonomy" id="586526"/>
    <lineage>
        <taxon>Eukaryota</taxon>
        <taxon>Viridiplantae</taxon>
        <taxon>Streptophyta</taxon>
        <taxon>Embryophyta</taxon>
        <taxon>Tracheophyta</taxon>
        <taxon>Spermatophyta</taxon>
        <taxon>Magnoliopsida</taxon>
        <taxon>eudicotyledons</taxon>
        <taxon>Gunneridae</taxon>
        <taxon>Pentapetalae</taxon>
        <taxon>rosids</taxon>
        <taxon>malvids</taxon>
        <taxon>Brassicales</taxon>
        <taxon>Brassicaceae</taxon>
        <taxon>Arabideae</taxon>
        <taxon>Arabis</taxon>
    </lineage>
</organism>
<evidence type="ECO:0000313" key="13">
    <source>
        <dbReference type="Proteomes" id="UP000489600"/>
    </source>
</evidence>
<feature type="transmembrane region" description="Helical" evidence="10">
    <location>
        <begin position="207"/>
        <end position="229"/>
    </location>
</feature>
<evidence type="ECO:0000256" key="8">
    <source>
        <dbReference type="ARBA" id="ARBA00022989"/>
    </source>
</evidence>
<dbReference type="Pfam" id="PF01694">
    <property type="entry name" value="Rhomboid"/>
    <property type="match status" value="1"/>
</dbReference>
<evidence type="ECO:0000259" key="11">
    <source>
        <dbReference type="Pfam" id="PF01694"/>
    </source>
</evidence>
<feature type="transmembrane region" description="Helical" evidence="10">
    <location>
        <begin position="161"/>
        <end position="179"/>
    </location>
</feature>
<name>A0A565AQF9_9BRAS</name>
<accession>A0A565AQF9</accession>
<dbReference type="InterPro" id="IPR022764">
    <property type="entry name" value="Peptidase_S54_rhomboid_dom"/>
</dbReference>
<keyword evidence="6 10" id="KW-0378">Hydrolase</keyword>
<dbReference type="InterPro" id="IPR002610">
    <property type="entry name" value="Peptidase_S54_rhomboid-like"/>
</dbReference>
<dbReference type="PANTHER" id="PTHR22936">
    <property type="entry name" value="RHOMBOID-RELATED"/>
    <property type="match status" value="1"/>
</dbReference>
<dbReference type="EC" id="3.4.21.105" evidence="10"/>
<dbReference type="InterPro" id="IPR035952">
    <property type="entry name" value="Rhomboid-like_sf"/>
</dbReference>
<gene>
    <name evidence="12" type="ORF">ANE_LOCUS1578</name>
</gene>
<dbReference type="SUPFAM" id="SSF144091">
    <property type="entry name" value="Rhomboid-like"/>
    <property type="match status" value="1"/>
</dbReference>
<keyword evidence="9 10" id="KW-0472">Membrane</keyword>
<comment type="caution">
    <text evidence="12">The sequence shown here is derived from an EMBL/GenBank/DDBJ whole genome shotgun (WGS) entry which is preliminary data.</text>
</comment>
<feature type="domain" description="Peptidase S54 rhomboid" evidence="11">
    <location>
        <begin position="42"/>
        <end position="178"/>
    </location>
</feature>
<keyword evidence="5 10" id="KW-0812">Transmembrane</keyword>
<feature type="transmembrane region" description="Helical" evidence="10">
    <location>
        <begin position="136"/>
        <end position="155"/>
    </location>
</feature>
<keyword evidence="13" id="KW-1185">Reference proteome</keyword>
<evidence type="ECO:0000256" key="7">
    <source>
        <dbReference type="ARBA" id="ARBA00022825"/>
    </source>
</evidence>
<keyword evidence="4 10" id="KW-0645">Protease</keyword>
<comment type="similarity">
    <text evidence="3 10">Belongs to the peptidase S54 family.</text>
</comment>
<dbReference type="GO" id="GO:0005794">
    <property type="term" value="C:Golgi apparatus"/>
    <property type="evidence" value="ECO:0007669"/>
    <property type="project" value="UniProtKB-ARBA"/>
</dbReference>
<sequence>MVGFKLCSDSMLFLIGDDSNPDCGFRLEKVGALQWRKVVQDNEKWRLVTSMWLHAGIIHLLVNMFNVIVIGIRLEQQFGFLRVGLIYLISGFGGNILSALFLQNSVSVGASGALLGLLGAMSSELLINWTIYANKLAALFTILFIVAIDLAIGLLPWVDNFSHIGGFLTGFLLGFVLLIQPQNAWEEYRNSAPYGARPRPKYNPCQYVLFFIGAVLVVAGLTVGTVMLFKGENGNKHCEWCHYLDCYPTSKWSC</sequence>
<dbReference type="OrthoDB" id="418595at2759"/>
<evidence type="ECO:0000256" key="5">
    <source>
        <dbReference type="ARBA" id="ARBA00022692"/>
    </source>
</evidence>
<dbReference type="Proteomes" id="UP000489600">
    <property type="component" value="Unassembled WGS sequence"/>
</dbReference>
<dbReference type="FunFam" id="1.20.1540.10:FF:000019">
    <property type="entry name" value="RHOMBOID-like protein"/>
    <property type="match status" value="1"/>
</dbReference>
<dbReference type="GO" id="GO:0006508">
    <property type="term" value="P:proteolysis"/>
    <property type="evidence" value="ECO:0007669"/>
    <property type="project" value="UniProtKB-KW"/>
</dbReference>
<comment type="catalytic activity">
    <reaction evidence="1 10">
        <text>Cleaves type-1 transmembrane domains using a catalytic dyad composed of serine and histidine that are contributed by different transmembrane domains.</text>
        <dbReference type="EC" id="3.4.21.105"/>
    </reaction>
</comment>
<dbReference type="Gene3D" id="1.20.1540.10">
    <property type="entry name" value="Rhomboid-like"/>
    <property type="match status" value="1"/>
</dbReference>
<evidence type="ECO:0000313" key="12">
    <source>
        <dbReference type="EMBL" id="VVA91133.1"/>
    </source>
</evidence>
<dbReference type="AlphaFoldDB" id="A0A565AQF9"/>
<evidence type="ECO:0000256" key="2">
    <source>
        <dbReference type="ARBA" id="ARBA00004141"/>
    </source>
</evidence>